<evidence type="ECO:0000256" key="1">
    <source>
        <dbReference type="SAM" id="Phobius"/>
    </source>
</evidence>
<reference evidence="2" key="1">
    <citation type="submission" date="2022-07" db="EMBL/GenBank/DDBJ databases">
        <title>Sphingomonas sp. nov., a novel bacterium isolated from the north slope of the Mount Everest.</title>
        <authorList>
            <person name="Cui X."/>
            <person name="Liu Y."/>
        </authorList>
    </citation>
    <scope>NUCLEOTIDE SEQUENCE</scope>
    <source>
        <strain evidence="2">S5-59</strain>
    </source>
</reference>
<accession>A0ABY5L743</accession>
<keyword evidence="1" id="KW-1133">Transmembrane helix</keyword>
<organism evidence="2 3">
    <name type="scientific">Sphingomonas qomolangmaensis</name>
    <dbReference type="NCBI Taxonomy" id="2918765"/>
    <lineage>
        <taxon>Bacteria</taxon>
        <taxon>Pseudomonadati</taxon>
        <taxon>Pseudomonadota</taxon>
        <taxon>Alphaproteobacteria</taxon>
        <taxon>Sphingomonadales</taxon>
        <taxon>Sphingomonadaceae</taxon>
        <taxon>Sphingomonas</taxon>
    </lineage>
</organism>
<protein>
    <submittedName>
        <fullName evidence="2">DUF1761 domain-containing protein</fullName>
    </submittedName>
</protein>
<dbReference type="EMBL" id="CP101740">
    <property type="protein sequence ID" value="UUL82783.1"/>
    <property type="molecule type" value="Genomic_DNA"/>
</dbReference>
<gene>
    <name evidence="2" type="ORF">NMP03_00605</name>
</gene>
<evidence type="ECO:0000313" key="2">
    <source>
        <dbReference type="EMBL" id="UUL82783.1"/>
    </source>
</evidence>
<feature type="transmembrane region" description="Helical" evidence="1">
    <location>
        <begin position="6"/>
        <end position="26"/>
    </location>
</feature>
<keyword evidence="1" id="KW-0812">Transmembrane</keyword>
<dbReference type="Proteomes" id="UP001058533">
    <property type="component" value="Chromosome"/>
</dbReference>
<evidence type="ECO:0000313" key="3">
    <source>
        <dbReference type="Proteomes" id="UP001058533"/>
    </source>
</evidence>
<keyword evidence="3" id="KW-1185">Reference proteome</keyword>
<name>A0ABY5L743_9SPHN</name>
<feature type="transmembrane region" description="Helical" evidence="1">
    <location>
        <begin position="71"/>
        <end position="92"/>
    </location>
</feature>
<keyword evidence="1" id="KW-0472">Membrane</keyword>
<dbReference type="RefSeq" id="WP_256506634.1">
    <property type="nucleotide sequence ID" value="NZ_CP101740.1"/>
</dbReference>
<proteinExistence type="predicted"/>
<sequence>MIYILQNLVPILVATLAGLAIGAVWYRDQPRRGGSVGLLVAAFVAEFWLCAILAGALILAPAQADRWTMSLGSAVVIWIGFVVPALVVTLRLRGVRAGGIAGDCGHWLVVMLVQAAILQGIGLVAPVG</sequence>
<feature type="transmembrane region" description="Helical" evidence="1">
    <location>
        <begin position="104"/>
        <end position="125"/>
    </location>
</feature>
<feature type="transmembrane region" description="Helical" evidence="1">
    <location>
        <begin position="38"/>
        <end position="59"/>
    </location>
</feature>